<protein>
    <submittedName>
        <fullName evidence="1">Uncharacterized protein</fullName>
    </submittedName>
</protein>
<dbReference type="Proteomes" id="UP000219522">
    <property type="component" value="Unassembled WGS sequence"/>
</dbReference>
<dbReference type="EMBL" id="OCSU01000002">
    <property type="protein sequence ID" value="SOE81587.1"/>
    <property type="molecule type" value="Genomic_DNA"/>
</dbReference>
<organism evidence="1 2">
    <name type="scientific">Caballeronia arationis</name>
    <dbReference type="NCBI Taxonomy" id="1777142"/>
    <lineage>
        <taxon>Bacteria</taxon>
        <taxon>Pseudomonadati</taxon>
        <taxon>Pseudomonadota</taxon>
        <taxon>Betaproteobacteria</taxon>
        <taxon>Burkholderiales</taxon>
        <taxon>Burkholderiaceae</taxon>
        <taxon>Caballeronia</taxon>
    </lineage>
</organism>
<name>A0A7Z7I930_9BURK</name>
<gene>
    <name evidence="1" type="ORF">SAMN05446927_4876</name>
</gene>
<reference evidence="1 2" key="1">
    <citation type="submission" date="2017-09" db="EMBL/GenBank/DDBJ databases">
        <authorList>
            <person name="Varghese N."/>
            <person name="Submissions S."/>
        </authorList>
    </citation>
    <scope>NUCLEOTIDE SEQUENCE [LARGE SCALE GENOMIC DNA]</scope>
    <source>
        <strain evidence="1 2">OK806</strain>
    </source>
</reference>
<proteinExistence type="predicted"/>
<keyword evidence="2" id="KW-1185">Reference proteome</keyword>
<evidence type="ECO:0000313" key="2">
    <source>
        <dbReference type="Proteomes" id="UP000219522"/>
    </source>
</evidence>
<evidence type="ECO:0000313" key="1">
    <source>
        <dbReference type="EMBL" id="SOE81587.1"/>
    </source>
</evidence>
<sequence length="85" mass="9049">MCINEARSTLQLQVTLPGTSSLNARRALRCALGDALRMYVVKIDRAHTTITLQIETTSPALTDVIGSLAAGLTEATVGRVRPNAL</sequence>
<accession>A0A7Z7I930</accession>
<comment type="caution">
    <text evidence="1">The sequence shown here is derived from an EMBL/GenBank/DDBJ whole genome shotgun (WGS) entry which is preliminary data.</text>
</comment>
<dbReference type="AlphaFoldDB" id="A0A7Z7I930"/>